<evidence type="ECO:0000313" key="3">
    <source>
        <dbReference type="EMBL" id="QKF93762.1"/>
    </source>
</evidence>
<evidence type="ECO:0000313" key="4">
    <source>
        <dbReference type="Proteomes" id="UP001162001"/>
    </source>
</evidence>
<feature type="compositionally biased region" description="Low complexity" evidence="1">
    <location>
        <begin position="159"/>
        <end position="171"/>
    </location>
</feature>
<gene>
    <name evidence="3" type="ORF">Fadolivirus_1_304</name>
</gene>
<name>A0A7D3R0J5_9VIRU</name>
<evidence type="ECO:0000259" key="2">
    <source>
        <dbReference type="Pfam" id="PF17035"/>
    </source>
</evidence>
<dbReference type="InterPro" id="IPR038336">
    <property type="entry name" value="NET_sf"/>
</dbReference>
<feature type="compositionally biased region" description="Basic and acidic residues" evidence="1">
    <location>
        <begin position="98"/>
        <end position="116"/>
    </location>
</feature>
<feature type="region of interest" description="Disordered" evidence="1">
    <location>
        <begin position="159"/>
        <end position="205"/>
    </location>
</feature>
<dbReference type="Gene3D" id="1.20.1270.220">
    <property type="match status" value="1"/>
</dbReference>
<feature type="compositionally biased region" description="Polar residues" evidence="1">
    <location>
        <begin position="172"/>
        <end position="183"/>
    </location>
</feature>
<proteinExistence type="predicted"/>
<dbReference type="InterPro" id="IPR027353">
    <property type="entry name" value="NET_dom"/>
</dbReference>
<sequence length="205" mass="23912">MDNSYSHEKKKRLAEKISKLKKKEDMVKIMEIIYENNKNITENQNGVFMLFHKLDDATYHKIDLYLRSIVKKRSPDDNTTTSDTKSDKKEFTSYSKNDFPDQEKLNPKLKYSNRERNMIKRQRYDNHIANENNLNDNVVYQKFDVNILSDSDTTTPIASTSATISTPTQSTNHNTNTSESIQENLVKKNLKPRKQVAKSIKNKNT</sequence>
<feature type="region of interest" description="Disordered" evidence="1">
    <location>
        <begin position="73"/>
        <end position="116"/>
    </location>
</feature>
<feature type="domain" description="NET" evidence="2">
    <location>
        <begin position="5"/>
        <end position="67"/>
    </location>
</feature>
<dbReference type="Proteomes" id="UP001162001">
    <property type="component" value="Segment"/>
</dbReference>
<evidence type="ECO:0000256" key="1">
    <source>
        <dbReference type="SAM" id="MobiDB-lite"/>
    </source>
</evidence>
<protein>
    <submittedName>
        <fullName evidence="3">Bromodomain extra-terminal - transcription regulation</fullName>
    </submittedName>
</protein>
<feature type="compositionally biased region" description="Basic residues" evidence="1">
    <location>
        <begin position="188"/>
        <end position="205"/>
    </location>
</feature>
<organism evidence="3 4">
    <name type="scientific">Fadolivirus FV1/VV64</name>
    <dbReference type="NCBI Taxonomy" id="3070911"/>
    <lineage>
        <taxon>Viruses</taxon>
        <taxon>Varidnaviria</taxon>
        <taxon>Bamfordvirae</taxon>
        <taxon>Nucleocytoviricota</taxon>
        <taxon>Megaviricetes</taxon>
        <taxon>Imitervirales</taxon>
        <taxon>Mimiviridae</taxon>
        <taxon>Klosneuvirinae</taxon>
        <taxon>Fadolivirus</taxon>
        <taxon>Fadolivirus algeromassiliense</taxon>
    </lineage>
</organism>
<dbReference type="EMBL" id="MT418680">
    <property type="protein sequence ID" value="QKF93762.1"/>
    <property type="molecule type" value="Genomic_DNA"/>
</dbReference>
<keyword evidence="4" id="KW-1185">Reference proteome</keyword>
<accession>A0A7D3R0J5</accession>
<reference evidence="3 4" key="1">
    <citation type="submission" date="2020-04" db="EMBL/GenBank/DDBJ databases">
        <title>Advantages and limits of metagenomic assembly and binning of a giant virus.</title>
        <authorList>
            <person name="Schulz F."/>
            <person name="Andreani J."/>
            <person name="Francis R."/>
            <person name="Boudjemaa H."/>
            <person name="Bou Khalil J.Y."/>
            <person name="Lee J."/>
            <person name="La Scola B."/>
            <person name="Woyke T."/>
        </authorList>
    </citation>
    <scope>NUCLEOTIDE SEQUENCE [LARGE SCALE GENOMIC DNA]</scope>
    <source>
        <strain evidence="3 4">FV1/VV64</strain>
    </source>
</reference>
<dbReference type="Pfam" id="PF17035">
    <property type="entry name" value="BET"/>
    <property type="match status" value="1"/>
</dbReference>